<dbReference type="EMBL" id="MXAL01000004">
    <property type="protein sequence ID" value="OWF33406.1"/>
    <property type="molecule type" value="Genomic_DNA"/>
</dbReference>
<name>A0A210PAA0_9LACO</name>
<dbReference type="Gene3D" id="3.30.420.40">
    <property type="match status" value="2"/>
</dbReference>
<evidence type="ECO:0000313" key="3">
    <source>
        <dbReference type="Proteomes" id="UP000196649"/>
    </source>
</evidence>
<dbReference type="GO" id="GO:0045127">
    <property type="term" value="F:N-acetylglucosamine kinase activity"/>
    <property type="evidence" value="ECO:0007669"/>
    <property type="project" value="InterPro"/>
</dbReference>
<dbReference type="InterPro" id="IPR039758">
    <property type="entry name" value="NAGK-like"/>
</dbReference>
<dbReference type="Proteomes" id="UP000196649">
    <property type="component" value="Unassembled WGS sequence"/>
</dbReference>
<feature type="domain" description="ATPase BadF/BadG/BcrA/BcrD type" evidence="1">
    <location>
        <begin position="5"/>
        <end position="262"/>
    </location>
</feature>
<reference evidence="2 3" key="1">
    <citation type="submission" date="2017-03" db="EMBL/GenBank/DDBJ databases">
        <title>Genome sequence of Lactobacillus kimchii KACC 12383.</title>
        <authorList>
            <person name="Chun J."/>
        </authorList>
    </citation>
    <scope>NUCLEOTIDE SEQUENCE [LARGE SCALE GENOMIC DNA]</scope>
    <source>
        <strain evidence="2 3">KACC 12383</strain>
    </source>
</reference>
<dbReference type="RefSeq" id="WP_054642667.1">
    <property type="nucleotide sequence ID" value="NZ_LNUB01000011.1"/>
</dbReference>
<comment type="caution">
    <text evidence="2">The sequence shown here is derived from an EMBL/GenBank/DDBJ whole genome shotgun (WGS) entry which is preliminary data.</text>
</comment>
<gene>
    <name evidence="2" type="primary">gspK</name>
    <name evidence="2" type="ORF">LKACC12383_01012</name>
</gene>
<organism evidence="2 3">
    <name type="scientific">Companilactobacillus kimchii</name>
    <dbReference type="NCBI Taxonomy" id="2801452"/>
    <lineage>
        <taxon>Bacteria</taxon>
        <taxon>Bacillati</taxon>
        <taxon>Bacillota</taxon>
        <taxon>Bacilli</taxon>
        <taxon>Lactobacillales</taxon>
        <taxon>Lactobacillaceae</taxon>
        <taxon>Companilactobacillus</taxon>
    </lineage>
</organism>
<dbReference type="EC" id="2.7.1.8" evidence="2"/>
<keyword evidence="2" id="KW-0418">Kinase</keyword>
<accession>A0A210PAA0</accession>
<dbReference type="InterPro" id="IPR002731">
    <property type="entry name" value="ATPase_BadF"/>
</dbReference>
<keyword evidence="2" id="KW-0808">Transferase</keyword>
<dbReference type="PANTHER" id="PTHR12862">
    <property type="entry name" value="BADF TYPE ATPASE DOMAIN-CONTAINING PROTEIN"/>
    <property type="match status" value="1"/>
</dbReference>
<dbReference type="InterPro" id="IPR043129">
    <property type="entry name" value="ATPase_NBD"/>
</dbReference>
<dbReference type="SUPFAM" id="SSF53067">
    <property type="entry name" value="Actin-like ATPase domain"/>
    <property type="match status" value="2"/>
</dbReference>
<protein>
    <submittedName>
        <fullName evidence="2">Glucosamine kinase</fullName>
        <ecNumber evidence="2">2.7.1.8</ecNumber>
    </submittedName>
</protein>
<dbReference type="GO" id="GO:0047931">
    <property type="term" value="F:glucosamine kinase activity"/>
    <property type="evidence" value="ECO:0007669"/>
    <property type="project" value="UniProtKB-EC"/>
</dbReference>
<dbReference type="PANTHER" id="PTHR12862:SF0">
    <property type="entry name" value="N-ACETYL-D-GLUCOSAMINE KINASE"/>
    <property type="match status" value="1"/>
</dbReference>
<evidence type="ECO:0000313" key="2">
    <source>
        <dbReference type="EMBL" id="OWF33406.1"/>
    </source>
</evidence>
<evidence type="ECO:0000259" key="1">
    <source>
        <dbReference type="Pfam" id="PF01869"/>
    </source>
</evidence>
<dbReference type="CDD" id="cd24007">
    <property type="entry name" value="ASKHA_NBD_eukNAGK-like"/>
    <property type="match status" value="1"/>
</dbReference>
<sequence>MSFIVGIDSGGTHIVGQVIELNGNIQKNYETGSGNILIDEQKTKLRLNKMIETIFNEYSLKDCVGIVIGIAGLDTFGEISGLKKELTTKFNIPVVLMSDATLALWNILSGNEGILSLSGTGSAVFSRFGENVDRIGGWGYLVGDEGSAYDIARRSLQTLTSSYDQGKNKQFIDDYLKEVGQKDLFSLISKIYSSNRKEIAELSMVTNKLSSQSHIAKEIISAAAISLANQTILMMRRHTNISKIIIGESGSVLQKNNFYKSVFEKTILDIYPETKFITTSRNNASGSIYWYQQHKEDFKI</sequence>
<dbReference type="Pfam" id="PF01869">
    <property type="entry name" value="BcrAD_BadFG"/>
    <property type="match status" value="1"/>
</dbReference>
<dbReference type="AlphaFoldDB" id="A0A210PAA0"/>
<proteinExistence type="predicted"/>